<comment type="similarity">
    <text evidence="1 7">Belongs to the DNA photolyase class-1 family.</text>
</comment>
<dbReference type="InterPro" id="IPR006050">
    <property type="entry name" value="DNA_photolyase_N"/>
</dbReference>
<name>A0AAE9SFG9_9FLAO</name>
<dbReference type="Gene3D" id="1.25.40.80">
    <property type="match status" value="1"/>
</dbReference>
<dbReference type="InterPro" id="IPR005101">
    <property type="entry name" value="Cryptochr/Photolyase_FAD-bd"/>
</dbReference>
<feature type="binding site" evidence="6">
    <location>
        <begin position="382"/>
        <end position="384"/>
    </location>
    <ligand>
        <name>FAD</name>
        <dbReference type="ChEBI" id="CHEBI:57692"/>
    </ligand>
</feature>
<evidence type="ECO:0000313" key="10">
    <source>
        <dbReference type="Proteomes" id="UP001056837"/>
    </source>
</evidence>
<evidence type="ECO:0000256" key="1">
    <source>
        <dbReference type="ARBA" id="ARBA00005862"/>
    </source>
</evidence>
<evidence type="ECO:0000256" key="3">
    <source>
        <dbReference type="ARBA" id="ARBA00022630"/>
    </source>
</evidence>
<evidence type="ECO:0000259" key="8">
    <source>
        <dbReference type="PROSITE" id="PS51645"/>
    </source>
</evidence>
<evidence type="ECO:0000256" key="6">
    <source>
        <dbReference type="PIRSR" id="PIRSR602081-1"/>
    </source>
</evidence>
<reference evidence="9" key="1">
    <citation type="submission" date="2020-04" db="EMBL/GenBank/DDBJ databases">
        <title>Tenacibaculum mesophilum bac2.</title>
        <authorList>
            <person name="Li M."/>
        </authorList>
    </citation>
    <scope>NUCLEOTIDE SEQUENCE</scope>
    <source>
        <strain evidence="9">Bac2</strain>
    </source>
</reference>
<keyword evidence="3 6" id="KW-0285">Flavoprotein</keyword>
<proteinExistence type="inferred from homology"/>
<comment type="cofactor">
    <cofactor evidence="6 7">
        <name>FAD</name>
        <dbReference type="ChEBI" id="CHEBI:57692"/>
    </cofactor>
    <text evidence="6 7">Binds 1 FAD per subunit.</text>
</comment>
<keyword evidence="5 7" id="KW-0157">Chromophore</keyword>
<feature type="binding site" evidence="6">
    <location>
        <begin position="245"/>
        <end position="249"/>
    </location>
    <ligand>
        <name>FAD</name>
        <dbReference type="ChEBI" id="CHEBI:57692"/>
    </ligand>
</feature>
<feature type="binding site" evidence="6">
    <location>
        <begin position="285"/>
        <end position="292"/>
    </location>
    <ligand>
        <name>FAD</name>
        <dbReference type="ChEBI" id="CHEBI:57692"/>
    </ligand>
</feature>
<dbReference type="GO" id="GO:0003913">
    <property type="term" value="F:DNA photolyase activity"/>
    <property type="evidence" value="ECO:0007669"/>
    <property type="project" value="InterPro"/>
</dbReference>
<gene>
    <name evidence="9" type="ORF">HER15_11855</name>
</gene>
<accession>A0AAE9SFG9</accession>
<dbReference type="Pfam" id="PF00875">
    <property type="entry name" value="DNA_photolyase"/>
    <property type="match status" value="1"/>
</dbReference>
<comment type="function">
    <text evidence="7">May have a photoreceptor function.</text>
</comment>
<feature type="binding site" evidence="6">
    <location>
        <position position="232"/>
    </location>
    <ligand>
        <name>FAD</name>
        <dbReference type="ChEBI" id="CHEBI:57692"/>
    </ligand>
</feature>
<dbReference type="InterPro" id="IPR014729">
    <property type="entry name" value="Rossmann-like_a/b/a_fold"/>
</dbReference>
<evidence type="ECO:0000256" key="2">
    <source>
        <dbReference type="ARBA" id="ARBA00017881"/>
    </source>
</evidence>
<dbReference type="InterPro" id="IPR014133">
    <property type="entry name" value="Cry_DASH"/>
</dbReference>
<organism evidence="9 10">
    <name type="scientific">Tenacibaculum mesophilum</name>
    <dbReference type="NCBI Taxonomy" id="104268"/>
    <lineage>
        <taxon>Bacteria</taxon>
        <taxon>Pseudomonadati</taxon>
        <taxon>Bacteroidota</taxon>
        <taxon>Flavobacteriia</taxon>
        <taxon>Flavobacteriales</taxon>
        <taxon>Flavobacteriaceae</taxon>
        <taxon>Tenacibaculum</taxon>
    </lineage>
</organism>
<dbReference type="InterPro" id="IPR036134">
    <property type="entry name" value="Crypto/Photolyase_FAD-like_sf"/>
</dbReference>
<dbReference type="RefSeq" id="WP_173358843.1">
    <property type="nucleotide sequence ID" value="NZ_CP050861.1"/>
</dbReference>
<evidence type="ECO:0000256" key="4">
    <source>
        <dbReference type="ARBA" id="ARBA00022827"/>
    </source>
</evidence>
<dbReference type="InterPro" id="IPR036155">
    <property type="entry name" value="Crypto/Photolyase_N_sf"/>
</dbReference>
<dbReference type="PANTHER" id="PTHR11455">
    <property type="entry name" value="CRYPTOCHROME"/>
    <property type="match status" value="1"/>
</dbReference>
<dbReference type="Gene3D" id="3.40.50.620">
    <property type="entry name" value="HUPs"/>
    <property type="match status" value="1"/>
</dbReference>
<dbReference type="AlphaFoldDB" id="A0AAE9SFG9"/>
<evidence type="ECO:0000256" key="5">
    <source>
        <dbReference type="ARBA" id="ARBA00022991"/>
    </source>
</evidence>
<protein>
    <recommendedName>
        <fullName evidence="2 7">Cryptochrome DASH</fullName>
    </recommendedName>
</protein>
<dbReference type="NCBIfam" id="TIGR02765">
    <property type="entry name" value="crypto_DASH"/>
    <property type="match status" value="1"/>
</dbReference>
<evidence type="ECO:0000313" key="9">
    <source>
        <dbReference type="EMBL" id="UTD16125.1"/>
    </source>
</evidence>
<dbReference type="GO" id="GO:0000719">
    <property type="term" value="P:photoreactive repair"/>
    <property type="evidence" value="ECO:0007669"/>
    <property type="project" value="TreeGrafter"/>
</dbReference>
<feature type="domain" description="Photolyase/cryptochrome alpha/beta" evidence="8">
    <location>
        <begin position="8"/>
        <end position="141"/>
    </location>
</feature>
<evidence type="ECO:0000256" key="7">
    <source>
        <dbReference type="RuleBase" id="RU367151"/>
    </source>
</evidence>
<comment type="cofactor">
    <cofactor evidence="7">
        <name>(6R)-5,10-methylene-5,6,7,8-tetrahydrofolate</name>
        <dbReference type="ChEBI" id="CHEBI:15636"/>
    </cofactor>
    <text evidence="7">Binds 1 5,10-methenyltetrahydrofolate (MTHF) per subunit.</text>
</comment>
<dbReference type="Gene3D" id="1.10.579.10">
    <property type="entry name" value="DNA Cyclobutane Dipyrimidine Photolyase, subunit A, domain 3"/>
    <property type="match status" value="1"/>
</dbReference>
<dbReference type="SUPFAM" id="SSF48173">
    <property type="entry name" value="Cryptochrome/photolyase FAD-binding domain"/>
    <property type="match status" value="1"/>
</dbReference>
<dbReference type="Pfam" id="PF03441">
    <property type="entry name" value="FAD_binding_7"/>
    <property type="match status" value="1"/>
</dbReference>
<dbReference type="PANTHER" id="PTHR11455:SF22">
    <property type="entry name" value="CRYPTOCHROME DASH"/>
    <property type="match status" value="1"/>
</dbReference>
<dbReference type="GO" id="GO:0071949">
    <property type="term" value="F:FAD binding"/>
    <property type="evidence" value="ECO:0007669"/>
    <property type="project" value="TreeGrafter"/>
</dbReference>
<dbReference type="SUPFAM" id="SSF52425">
    <property type="entry name" value="Cryptochrome/photolyase, N-terminal domain"/>
    <property type="match status" value="1"/>
</dbReference>
<dbReference type="Proteomes" id="UP001056837">
    <property type="component" value="Chromosome"/>
</dbReference>
<sequence>MQEKQKQECTLIWFRNDLRVFDNKLLKEAIATKRYLVAFYAFDPVFFKRQYSFERTGKFRLCFLIETLKELKESLAKYNIPFYVGLKKTETVVREIQNDFLITTLVYQEDETSDEKDIEKRVRKVVGSKVKKIRVTNQYLYEPHQIDTLFNKKYPLSFSSFRNKVEKKLDIDTELNYHLPYQDIYSQAFFEIPNCSRAEKFLGNSFPFKGGEKQALVRLKSYFFETKKVIDYKKTRNNLLGINCSTKFSPWLSNGSISVKTIYKELKRFEDEYEANSSTYWVYFELLWREFFKHAVRYHKNNFFKLGGIQKKTILSIHDNKVIKNWVLGNTTSDFVNANMIELRKTGWMSNRGRQNVASYFVHNLQQDWRIGAAYFESLLVDYDPHSNYGNWMYIAGVGNSSESKKFDIEWQANTYDKYGEFRAKWIDK</sequence>
<dbReference type="GO" id="GO:0003677">
    <property type="term" value="F:DNA binding"/>
    <property type="evidence" value="ECO:0007669"/>
    <property type="project" value="TreeGrafter"/>
</dbReference>
<dbReference type="EMBL" id="CP050861">
    <property type="protein sequence ID" value="UTD16125.1"/>
    <property type="molecule type" value="Genomic_DNA"/>
</dbReference>
<dbReference type="PROSITE" id="PS51645">
    <property type="entry name" value="PHR_CRY_ALPHA_BETA"/>
    <property type="match status" value="1"/>
</dbReference>
<keyword evidence="4 6" id="KW-0274">FAD</keyword>
<dbReference type="InterPro" id="IPR002081">
    <property type="entry name" value="Cryptochrome/DNA_photolyase_1"/>
</dbReference>